<dbReference type="Proteomes" id="UP001157006">
    <property type="component" value="Chromosome 3"/>
</dbReference>
<name>A0AAV0ZW24_VICFA</name>
<accession>A0AAV0ZW24</accession>
<dbReference type="EMBL" id="OX451738">
    <property type="protein sequence ID" value="CAI8602161.1"/>
    <property type="molecule type" value="Genomic_DNA"/>
</dbReference>
<organism evidence="1 2">
    <name type="scientific">Vicia faba</name>
    <name type="common">Broad bean</name>
    <name type="synonym">Faba vulgaris</name>
    <dbReference type="NCBI Taxonomy" id="3906"/>
    <lineage>
        <taxon>Eukaryota</taxon>
        <taxon>Viridiplantae</taxon>
        <taxon>Streptophyta</taxon>
        <taxon>Embryophyta</taxon>
        <taxon>Tracheophyta</taxon>
        <taxon>Spermatophyta</taxon>
        <taxon>Magnoliopsida</taxon>
        <taxon>eudicotyledons</taxon>
        <taxon>Gunneridae</taxon>
        <taxon>Pentapetalae</taxon>
        <taxon>rosids</taxon>
        <taxon>fabids</taxon>
        <taxon>Fabales</taxon>
        <taxon>Fabaceae</taxon>
        <taxon>Papilionoideae</taxon>
        <taxon>50 kb inversion clade</taxon>
        <taxon>NPAAA clade</taxon>
        <taxon>Hologalegina</taxon>
        <taxon>IRL clade</taxon>
        <taxon>Fabeae</taxon>
        <taxon>Vicia</taxon>
    </lineage>
</organism>
<protein>
    <submittedName>
        <fullName evidence="1">Uncharacterized protein</fullName>
    </submittedName>
</protein>
<evidence type="ECO:0000313" key="1">
    <source>
        <dbReference type="EMBL" id="CAI8602161.1"/>
    </source>
</evidence>
<sequence length="108" mass="12564">MKQCIFLIGLCDCSSPFTDKLMLVSFSFFPYRRDLWQIGATVVLDSASSQHKHNLESPSESESLANFRQFLFVHSKSNKKDLNTKLLQIKIKWRIWSVRPRIHGVVVH</sequence>
<keyword evidence="2" id="KW-1185">Reference proteome</keyword>
<gene>
    <name evidence="1" type="ORF">VFH_III026880</name>
</gene>
<evidence type="ECO:0000313" key="2">
    <source>
        <dbReference type="Proteomes" id="UP001157006"/>
    </source>
</evidence>
<reference evidence="1 2" key="1">
    <citation type="submission" date="2023-01" db="EMBL/GenBank/DDBJ databases">
        <authorList>
            <person name="Kreplak J."/>
        </authorList>
    </citation>
    <scope>NUCLEOTIDE SEQUENCE [LARGE SCALE GENOMIC DNA]</scope>
</reference>
<dbReference type="AlphaFoldDB" id="A0AAV0ZW24"/>
<proteinExistence type="predicted"/>